<evidence type="ECO:0000259" key="1">
    <source>
        <dbReference type="Pfam" id="PF17131"/>
    </source>
</evidence>
<proteinExistence type="predicted"/>
<dbReference type="CDD" id="cd16329">
    <property type="entry name" value="LolA_like"/>
    <property type="match status" value="1"/>
</dbReference>
<dbReference type="AlphaFoldDB" id="A0A081BUQ9"/>
<dbReference type="InterPro" id="IPR033399">
    <property type="entry name" value="TP_0789-like"/>
</dbReference>
<evidence type="ECO:0000313" key="3">
    <source>
        <dbReference type="Proteomes" id="UP000030661"/>
    </source>
</evidence>
<gene>
    <name evidence="2" type="ORF">U27_03026</name>
</gene>
<dbReference type="Proteomes" id="UP000030661">
    <property type="component" value="Unassembled WGS sequence"/>
</dbReference>
<dbReference type="eggNOG" id="COG2834">
    <property type="taxonomic scope" value="Bacteria"/>
</dbReference>
<reference evidence="2" key="1">
    <citation type="journal article" date="2015" name="PeerJ">
        <title>First genomic representation of candidate bacterial phylum KSB3 points to enhanced environmental sensing as a trigger of wastewater bulking.</title>
        <authorList>
            <person name="Sekiguchi Y."/>
            <person name="Ohashi A."/>
            <person name="Parks D.H."/>
            <person name="Yamauchi T."/>
            <person name="Tyson G.W."/>
            <person name="Hugenholtz P."/>
        </authorList>
    </citation>
    <scope>NUCLEOTIDE SEQUENCE [LARGE SCALE GENOMIC DNA]</scope>
</reference>
<sequence length="281" mass="33033">MIREFKKSMMQKIQQILTGTFLAAFFVVSMFNTIALAELPEIDAKQVAVNVDEREDGDDETAELEMILINDKGQERNRKVQVYRKDYGKDSKMVMFFMEPADVKDTGFLSWNYDDESKDDDQWLYLPALKKVRRISSSKKKDYFMGTDFTYEDMGDRDVDDYTYKHLGTEILDGIECYHLEMTPKNDDIVKKTGYGRGEMWARPDIWMGIKMKFYDKKLKFLKELTLSDVEQINGIWTAKTMTMVNEQEKHKTVFHFSNITYNSGLDDDIFSQRRLEKGIQ</sequence>
<feature type="domain" description="Uncharacterized protein TP-0789" evidence="1">
    <location>
        <begin position="90"/>
        <end position="278"/>
    </location>
</feature>
<dbReference type="HOGENOM" id="CLU_074356_1_0_0"/>
<accession>A0A081BUQ9</accession>
<dbReference type="STRING" id="1499967.U27_03026"/>
<name>A0A081BUQ9_VECG1</name>
<dbReference type="Pfam" id="PF17131">
    <property type="entry name" value="LolA_like"/>
    <property type="match status" value="1"/>
</dbReference>
<keyword evidence="3" id="KW-1185">Reference proteome</keyword>
<evidence type="ECO:0000313" key="2">
    <source>
        <dbReference type="EMBL" id="GAK56064.1"/>
    </source>
</evidence>
<protein>
    <recommendedName>
        <fullName evidence="1">Uncharacterized protein TP-0789 domain-containing protein</fullName>
    </recommendedName>
</protein>
<organism evidence="2">
    <name type="scientific">Vecturithrix granuli</name>
    <dbReference type="NCBI Taxonomy" id="1499967"/>
    <lineage>
        <taxon>Bacteria</taxon>
        <taxon>Candidatus Moduliflexota</taxon>
        <taxon>Candidatus Vecturitrichia</taxon>
        <taxon>Candidatus Vecturitrichales</taxon>
        <taxon>Candidatus Vecturitrichaceae</taxon>
        <taxon>Candidatus Vecturithrix</taxon>
    </lineage>
</organism>
<dbReference type="EMBL" id="DF820464">
    <property type="protein sequence ID" value="GAK56064.1"/>
    <property type="molecule type" value="Genomic_DNA"/>
</dbReference>
<dbReference type="Gene3D" id="2.50.20.10">
    <property type="entry name" value="Lipoprotein localisation LolA/LolB/LppX"/>
    <property type="match status" value="1"/>
</dbReference>